<dbReference type="GO" id="GO:0005634">
    <property type="term" value="C:nucleus"/>
    <property type="evidence" value="ECO:0007669"/>
    <property type="project" value="UniProtKB-SubCell"/>
</dbReference>
<evidence type="ECO:0000256" key="3">
    <source>
        <dbReference type="ARBA" id="ARBA00022843"/>
    </source>
</evidence>
<dbReference type="PANTHER" id="PTHR32086:SF0">
    <property type="entry name" value="FANCONI ANEMIA GROUP D2 PROTEIN"/>
    <property type="match status" value="1"/>
</dbReference>
<feature type="region of interest" description="Disordered" evidence="6">
    <location>
        <begin position="893"/>
        <end position="944"/>
    </location>
</feature>
<proteinExistence type="inferred from homology"/>
<dbReference type="InterPro" id="IPR029448">
    <property type="entry name" value="FANCD2"/>
</dbReference>
<sequence length="1730" mass="191498">MHPEIRLTANVLRRSCPPLSFFLLDALDSLSFQTERAENMSGQKNLHNLLSCIGKLPLEDAAVSRYLSVCQSILIRCIGLQSQCTYLSILLKSVFMSSFAEKYKEETLKSFITLLRSRFTFLDNDAGLMIETLMQIFRANKRLATLWLTQIQESFLGDQPSEVFETSTKRLIEDLIILAVLLTAFSSAHGGQKRFKEPATIAELPPSKRKEVSLLLRCVGTLATSRDITCITTELLLTYEVALTNIYVFPSLLRFTDYILAVHCHSKQAIKFLGHFCSAIFASPQINSEQLRELVSQLCTSVMSCRVAPFGLKTKGAQTELFALNLLTRLSIQNPTRMGPLTDHLFSLVEHLSDGLFPTPAATSSDGFTHFLPTPKDIRKIYAMLVFVVFSSSAERYLQDDFLLLLRKQLLSRSIALKYVGILGSVTFLEMLCCRRGLATGESRTSLCITTDSSSPARHSSSNFEIECSQSSLLASQIVHLGSQLTPSPVRTSRGSDDSRSNLSLRGSASSDPALFIPPTGIVKNHRPTPSTPVSDGSSSSITHISVRDSTGSKRPAPPPPPPTHRLILQVIGLIENAVKQTGLSQFQNFWLDELSFMFARLEQSMHTCAPNPAARHLIDWMGARFMNQFQDNFVVDNTTLGDSSPLLGLNDKSICEIALNVGPAWKNHSAADQQRKTRLPFRTPQAHTARIGSPSPFILTGYLHLLSIVESVQNSGCLDGMNALIGCPLLLPTTTLQHISPDLLVTVINYCTEAVNSFVSQLVLPPRNANSGLQSPAPVTSPLLSHRLSATFISRVVQVAASRFCLHVLLRQLMTDAAAMAVASAEDSPVATPTLLIPTATFEPLTTFRFQSAEQQRQVSGPIYQPSVKRLPLVLPIPPLFKKKTARAGVKTISSLKQGKRSREPDAFPGQTRANAVDRVQNRRSRKRSKKDARDEDEEGEACFQERTTLPEHSTIDTAMELESEEEEAVAAVDQLARDRHSRPPDLYSDYLLSMLTPCFRELHLAVIVVTLQSPLDDLELLKVPPASQLLGSDISAAVQMIHPLRTISVDELSDPKQPDCTLDWLTVAFLLQDLKTKLDYLGGADLKTFAGSYSFEYLESLSPELRKSYLLALVPSLVKVLKDLCTFYKDRNHKQLSKLDAEEVEKSSLSSLSSEEEETDTQLNLPQSTGAFRSAAVADRIRCDCLCFALYCLAVLVTDVLPSLIYVKTADRLFSKPLPSQEALDRMRCLHRCLDSNLTQQQKKIPSLNLNRTTSCILGDQDEDARCGAALTPLINESAKNGGIDGLSTPSVDELLFLLNWLMTINPADCLHTSAAFIHCRLVFCLAHFMKIAVGGSGAPENFPDLVSYTRDLLNGNWNHSSTLKDHPQKACFEGLLSMHLMSPSFTFSPSPLEDSLFLYLRIIRSGFLTLTSQKRGLDVDASVDHNLSYSSLTSANFLTYARAVIDAILRCIKELSKRSPSALKPGDASVAHLTPWNTCVDCLVSFFDLARSQHKSSDPPSKPDRHFVALLPRLMRVGRILVESVLRCVMCLLGFIFRQHTTEVLNFIRNLQQLTRLLQRACVHAKKNQDARLIQQIPGTRKCLEFFVCAVKLLFTRNSCSSALWIGTLKNRDLVGQVVQESHQSVLQPSKSGIRGSELVEPVVPEEEGEDGDEDDDEDDEDTDDGTASVAPSVVATGFIDEEADVDVEIECNEENASDSECDILRDEEDDEEEEEEEGNEEDEESD</sequence>
<evidence type="ECO:0000313" key="7">
    <source>
        <dbReference type="EMBL" id="JAP61374.1"/>
    </source>
</evidence>
<dbReference type="Pfam" id="PF14631">
    <property type="entry name" value="FancD2"/>
    <property type="match status" value="2"/>
</dbReference>
<evidence type="ECO:0000256" key="2">
    <source>
        <dbReference type="ARBA" id="ARBA00022499"/>
    </source>
</evidence>
<evidence type="ECO:0000256" key="6">
    <source>
        <dbReference type="SAM" id="MobiDB-lite"/>
    </source>
</evidence>
<evidence type="ECO:0008006" key="8">
    <source>
        <dbReference type="Google" id="ProtNLM"/>
    </source>
</evidence>
<keyword evidence="2" id="KW-1017">Isopeptide bond</keyword>
<dbReference type="GO" id="GO:0070182">
    <property type="term" value="F:DNA polymerase binding"/>
    <property type="evidence" value="ECO:0007669"/>
    <property type="project" value="TreeGrafter"/>
</dbReference>
<feature type="compositionally biased region" description="Acidic residues" evidence="6">
    <location>
        <begin position="1647"/>
        <end position="1668"/>
    </location>
</feature>
<dbReference type="EMBL" id="GEEE01001851">
    <property type="protein sequence ID" value="JAP61374.1"/>
    <property type="molecule type" value="Transcribed_RNA"/>
</dbReference>
<organism evidence="7">
    <name type="scientific">Schistocephalus solidus</name>
    <name type="common">Tapeworm</name>
    <dbReference type="NCBI Taxonomy" id="70667"/>
    <lineage>
        <taxon>Eukaryota</taxon>
        <taxon>Metazoa</taxon>
        <taxon>Spiralia</taxon>
        <taxon>Lophotrochozoa</taxon>
        <taxon>Platyhelminthes</taxon>
        <taxon>Cestoda</taxon>
        <taxon>Eucestoda</taxon>
        <taxon>Diphyllobothriidea</taxon>
        <taxon>Diphyllobothriidae</taxon>
        <taxon>Schistocephalus</taxon>
    </lineage>
</organism>
<gene>
    <name evidence="7" type="ORF">TR160186</name>
</gene>
<reference evidence="7" key="1">
    <citation type="submission" date="2016-01" db="EMBL/GenBank/DDBJ databases">
        <title>Reference transcriptome for the parasite Schistocephalus solidus: insights into the molecular evolution of parasitism.</title>
        <authorList>
            <person name="Hebert F.O."/>
            <person name="Grambauer S."/>
            <person name="Barber I."/>
            <person name="Landry C.R."/>
            <person name="Aubin-Horth N."/>
        </authorList>
    </citation>
    <scope>NUCLEOTIDE SEQUENCE</scope>
</reference>
<evidence type="ECO:0000256" key="1">
    <source>
        <dbReference type="ARBA" id="ARBA00004123"/>
    </source>
</evidence>
<dbReference type="InterPro" id="IPR016024">
    <property type="entry name" value="ARM-type_fold"/>
</dbReference>
<feature type="region of interest" description="Disordered" evidence="6">
    <location>
        <begin position="1629"/>
        <end position="1730"/>
    </location>
</feature>
<dbReference type="SUPFAM" id="SSF48371">
    <property type="entry name" value="ARM repeat"/>
    <property type="match status" value="1"/>
</dbReference>
<dbReference type="GO" id="GO:0007129">
    <property type="term" value="P:homologous chromosome pairing at meiosis"/>
    <property type="evidence" value="ECO:0007669"/>
    <property type="project" value="TreeGrafter"/>
</dbReference>
<feature type="compositionally biased region" description="Acidic residues" evidence="6">
    <location>
        <begin position="1683"/>
        <end position="1730"/>
    </location>
</feature>
<evidence type="ECO:0000256" key="5">
    <source>
        <dbReference type="ARBA" id="ARBA00093456"/>
    </source>
</evidence>
<dbReference type="GO" id="GO:0036297">
    <property type="term" value="P:interstrand cross-link repair"/>
    <property type="evidence" value="ECO:0007669"/>
    <property type="project" value="TreeGrafter"/>
</dbReference>
<keyword evidence="4" id="KW-0539">Nucleus</keyword>
<feature type="compositionally biased region" description="Polar residues" evidence="6">
    <location>
        <begin position="501"/>
        <end position="511"/>
    </location>
</feature>
<dbReference type="GO" id="GO:1990918">
    <property type="term" value="P:double-strand break repair involved in meiotic recombination"/>
    <property type="evidence" value="ECO:0007669"/>
    <property type="project" value="TreeGrafter"/>
</dbReference>
<dbReference type="GO" id="GO:0000793">
    <property type="term" value="C:condensed chromosome"/>
    <property type="evidence" value="ECO:0007669"/>
    <property type="project" value="TreeGrafter"/>
</dbReference>
<name>A0A0V0J7C1_SCHSO</name>
<accession>A0A0V0J7C1</accession>
<comment type="subcellular location">
    <subcellularLocation>
        <location evidence="1">Nucleus</location>
    </subcellularLocation>
</comment>
<keyword evidence="3" id="KW-0832">Ubl conjugation</keyword>
<feature type="compositionally biased region" description="Low complexity" evidence="6">
    <location>
        <begin position="528"/>
        <end position="550"/>
    </location>
</feature>
<feature type="region of interest" description="Disordered" evidence="6">
    <location>
        <begin position="485"/>
        <end position="565"/>
    </location>
</feature>
<comment type="similarity">
    <text evidence="5">Belongs to the Fanconi anemia protein FANCD2 family.</text>
</comment>
<dbReference type="GO" id="GO:0031573">
    <property type="term" value="P:mitotic intra-S DNA damage checkpoint signaling"/>
    <property type="evidence" value="ECO:0007669"/>
    <property type="project" value="TreeGrafter"/>
</dbReference>
<dbReference type="PANTHER" id="PTHR32086">
    <property type="entry name" value="FANCONI ANEMIA GROUP D2 PROTEIN"/>
    <property type="match status" value="1"/>
</dbReference>
<protein>
    <recommendedName>
        <fullName evidence="8">Fanconi anemia group D2 protein</fullName>
    </recommendedName>
</protein>
<feature type="compositionally biased region" description="Basic residues" evidence="6">
    <location>
        <begin position="923"/>
        <end position="932"/>
    </location>
</feature>
<evidence type="ECO:0000256" key="4">
    <source>
        <dbReference type="ARBA" id="ARBA00023242"/>
    </source>
</evidence>